<feature type="transmembrane region" description="Helical" evidence="1">
    <location>
        <begin position="266"/>
        <end position="288"/>
    </location>
</feature>
<evidence type="ECO:0000256" key="1">
    <source>
        <dbReference type="SAM" id="Phobius"/>
    </source>
</evidence>
<keyword evidence="1" id="KW-1133">Transmembrane helix</keyword>
<reference evidence="2" key="1">
    <citation type="submission" date="2022-11" db="EMBL/GenBank/DDBJ databases">
        <title>Hoeflea poritis sp. nov., isolated from scleractinian coral Porites lutea.</title>
        <authorList>
            <person name="Zhang G."/>
            <person name="Wei Q."/>
            <person name="Cai L."/>
        </authorList>
    </citation>
    <scope>NUCLEOTIDE SEQUENCE</scope>
    <source>
        <strain evidence="2">E7-10</strain>
    </source>
</reference>
<feature type="transmembrane region" description="Helical" evidence="1">
    <location>
        <begin position="105"/>
        <end position="121"/>
    </location>
</feature>
<proteinExistence type="predicted"/>
<comment type="caution">
    <text evidence="2">The sequence shown here is derived from an EMBL/GenBank/DDBJ whole genome shotgun (WGS) entry which is preliminary data.</text>
</comment>
<organism evidence="2 3">
    <name type="scientific">Hoeflea poritis</name>
    <dbReference type="NCBI Taxonomy" id="2993659"/>
    <lineage>
        <taxon>Bacteria</taxon>
        <taxon>Pseudomonadati</taxon>
        <taxon>Pseudomonadota</taxon>
        <taxon>Alphaproteobacteria</taxon>
        <taxon>Hyphomicrobiales</taxon>
        <taxon>Rhizobiaceae</taxon>
        <taxon>Hoeflea</taxon>
    </lineage>
</organism>
<gene>
    <name evidence="2" type="ORF">OOZ53_10570</name>
</gene>
<keyword evidence="3" id="KW-1185">Reference proteome</keyword>
<feature type="transmembrane region" description="Helical" evidence="1">
    <location>
        <begin position="233"/>
        <end position="254"/>
    </location>
</feature>
<feature type="transmembrane region" description="Helical" evidence="1">
    <location>
        <begin position="330"/>
        <end position="349"/>
    </location>
</feature>
<feature type="transmembrane region" description="Helical" evidence="1">
    <location>
        <begin position="173"/>
        <end position="191"/>
    </location>
</feature>
<feature type="transmembrane region" description="Helical" evidence="1">
    <location>
        <begin position="76"/>
        <end position="93"/>
    </location>
</feature>
<dbReference type="EMBL" id="JAPJZH010000005">
    <property type="protein sequence ID" value="MDA4845794.1"/>
    <property type="molecule type" value="Genomic_DNA"/>
</dbReference>
<feature type="transmembrane region" description="Helical" evidence="1">
    <location>
        <begin position="133"/>
        <end position="153"/>
    </location>
</feature>
<accession>A0ABT4VM46</accession>
<dbReference type="RefSeq" id="WP_271089476.1">
    <property type="nucleotide sequence ID" value="NZ_JAPJZH010000005.1"/>
</dbReference>
<keyword evidence="1" id="KW-0812">Transmembrane</keyword>
<keyword evidence="1" id="KW-0472">Membrane</keyword>
<name>A0ABT4VM46_9HYPH</name>
<dbReference type="Proteomes" id="UP001148313">
    <property type="component" value="Unassembled WGS sequence"/>
</dbReference>
<protein>
    <submittedName>
        <fullName evidence="2">Uncharacterized protein</fullName>
    </submittedName>
</protein>
<feature type="transmembrane region" description="Helical" evidence="1">
    <location>
        <begin position="300"/>
        <end position="318"/>
    </location>
</feature>
<feature type="transmembrane region" description="Helical" evidence="1">
    <location>
        <begin position="34"/>
        <end position="64"/>
    </location>
</feature>
<evidence type="ECO:0000313" key="2">
    <source>
        <dbReference type="EMBL" id="MDA4845794.1"/>
    </source>
</evidence>
<sequence>MVKVLDVIQNNVPFVDFNPIYFLDNEHRPAIPLLVWYFDLVAFGSSGLFPLLLLYATIPFIAYIASGWAYGKNTQILYSYGVTASGLALLLSFQNYENLVWEKQVHVYFSILFSLLAFLSISKCLESRANHNFYAIASGLFALAASFSFGYGLACWPPILLFSMLSRSKTSSFTPFFIVLGFFVFTFLIYISGFTFEKHHTDPEQSLVNIAGQLRYLVSFFAMPMSSAHFGPAAFIISAALIIACTLRSLWLLFTPNGRNRLTGDPRIATSLMIYAFSFGAAYLTALVRLDVNDGQDSRYAVISIIFLICAGGLFRNADPMSEKIWPHNNASGLIAASFLTLTLVSNYFNSDIIRHRHHEIKLAAIAADFDVPIAEVGHQQLYPTQDALRRVWTFQREANSNIVDWTPFRWRGQLLDEAFSNADNFACIGFLDHTKRVPSSEGAALIFGWVRGGENLETPIDWVVAVNDADQIVGLAGGGFRRQDVFDHLEKEGYMTGNSDALHSGFSGIVRMAEDGRIRLFAVGSDGSLCQFATARSPEIITVD</sequence>
<evidence type="ECO:0000313" key="3">
    <source>
        <dbReference type="Proteomes" id="UP001148313"/>
    </source>
</evidence>